<organism evidence="5 6">
    <name type="scientific">Nicrophorus vespilloides</name>
    <name type="common">Boreal carrion beetle</name>
    <dbReference type="NCBI Taxonomy" id="110193"/>
    <lineage>
        <taxon>Eukaryota</taxon>
        <taxon>Metazoa</taxon>
        <taxon>Ecdysozoa</taxon>
        <taxon>Arthropoda</taxon>
        <taxon>Hexapoda</taxon>
        <taxon>Insecta</taxon>
        <taxon>Pterygota</taxon>
        <taxon>Neoptera</taxon>
        <taxon>Endopterygota</taxon>
        <taxon>Coleoptera</taxon>
        <taxon>Polyphaga</taxon>
        <taxon>Staphyliniformia</taxon>
        <taxon>Silphidae</taxon>
        <taxon>Nicrophorinae</taxon>
        <taxon>Nicrophorus</taxon>
    </lineage>
</organism>
<gene>
    <name evidence="6" type="primary">LOC108560785</name>
</gene>
<dbReference type="SMART" id="SM00369">
    <property type="entry name" value="LRR_TYP"/>
    <property type="match status" value="9"/>
</dbReference>
<dbReference type="PANTHER" id="PTHR45712">
    <property type="entry name" value="AGAP008170-PA"/>
    <property type="match status" value="1"/>
</dbReference>
<dbReference type="Pfam" id="PF00560">
    <property type="entry name" value="LRR_1"/>
    <property type="match status" value="1"/>
</dbReference>
<feature type="transmembrane region" description="Helical" evidence="3">
    <location>
        <begin position="496"/>
        <end position="521"/>
    </location>
</feature>
<feature type="signal peptide" evidence="4">
    <location>
        <begin position="1"/>
        <end position="18"/>
    </location>
</feature>
<dbReference type="InterPro" id="IPR032675">
    <property type="entry name" value="LRR_dom_sf"/>
</dbReference>
<proteinExistence type="predicted"/>
<dbReference type="Pfam" id="PF13855">
    <property type="entry name" value="LRR_8"/>
    <property type="match status" value="3"/>
</dbReference>
<keyword evidence="1" id="KW-0433">Leucine-rich repeat</keyword>
<keyword evidence="3" id="KW-1133">Transmembrane helix</keyword>
<dbReference type="Gene3D" id="3.80.10.10">
    <property type="entry name" value="Ribonuclease Inhibitor"/>
    <property type="match status" value="3"/>
</dbReference>
<protein>
    <submittedName>
        <fullName evidence="6">Toll-like receptor 6</fullName>
    </submittedName>
</protein>
<evidence type="ECO:0000256" key="2">
    <source>
        <dbReference type="ARBA" id="ARBA00022737"/>
    </source>
</evidence>
<dbReference type="SMART" id="SM00365">
    <property type="entry name" value="LRR_SD22"/>
    <property type="match status" value="5"/>
</dbReference>
<dbReference type="Proteomes" id="UP000695000">
    <property type="component" value="Unplaced"/>
</dbReference>
<feature type="chain" id="PRO_5045825002" evidence="4">
    <location>
        <begin position="19"/>
        <end position="587"/>
    </location>
</feature>
<reference evidence="6" key="1">
    <citation type="submission" date="2025-08" db="UniProtKB">
        <authorList>
            <consortium name="RefSeq"/>
        </authorList>
    </citation>
    <scope>IDENTIFICATION</scope>
    <source>
        <tissue evidence="6">Whole Larva</tissue>
    </source>
</reference>
<evidence type="ECO:0000256" key="3">
    <source>
        <dbReference type="SAM" id="Phobius"/>
    </source>
</evidence>
<keyword evidence="3" id="KW-0472">Membrane</keyword>
<keyword evidence="4" id="KW-0732">Signal</keyword>
<keyword evidence="5" id="KW-1185">Reference proteome</keyword>
<keyword evidence="2" id="KW-0677">Repeat</keyword>
<evidence type="ECO:0000256" key="1">
    <source>
        <dbReference type="ARBA" id="ARBA00022614"/>
    </source>
</evidence>
<evidence type="ECO:0000313" key="6">
    <source>
        <dbReference type="RefSeq" id="XP_017773954.1"/>
    </source>
</evidence>
<name>A0ABM1MHA4_NICVS</name>
<sequence length="587" mass="66525">MNYFVILILWLAASGGEAQISCSDECVCYLDTKGRNVVDCKEGGMVGPLVLANVSTKIEVLKITAPEDNMNELTMNPVIGNFKNLEEIHIIRSNIPNLGMHFFYELHKLEVLDLSQNNITQLLPPNFLGLNKLHELNLDDNRISSLPSETFRYLKELKVLSLQKNRIEVLSQGVFRLVVKLRVLKLNGNYIRDFHPDVFKYVKDLRVLECRGCMLTVLNPLVHELLPHLTHLDIGENQVTWMDATSFRDLRKLKVLKLDSNQLSVIPTGVLSNHTDLKRLHLGRNSISNVEEGAFRNLVNVSELDLGYNKLERLEGDALRDTRKSLERLVLSGNKLRADDIKELLAEMSVLKDLQMAEMALGALDEGVIPETVAVLNLGGNQLPYLAAYVLPRDLKDLDLSRNVFRGLQDDVVKKVENVRCKLDNNPWSCDLCHITHMLASVNRSRDFYSVRCSLPYHHRNKILGTLDRDELSWCNAQSYSSEGANLYLSRDDGRLGIIAAAASLLLLLLTALAVLAAVFYTRRHAARYYTHEERRLDEKEAIFENQSPLFGEELSFKFPLDPIDRKISIATIDEIKKEQRAVSNGT</sequence>
<dbReference type="InterPro" id="IPR050333">
    <property type="entry name" value="SLRP"/>
</dbReference>
<keyword evidence="3" id="KW-0812">Transmembrane</keyword>
<dbReference type="GeneID" id="108560785"/>
<dbReference type="RefSeq" id="XP_017773954.1">
    <property type="nucleotide sequence ID" value="XM_017918465.1"/>
</dbReference>
<accession>A0ABM1MHA4</accession>
<evidence type="ECO:0000313" key="5">
    <source>
        <dbReference type="Proteomes" id="UP000695000"/>
    </source>
</evidence>
<dbReference type="InterPro" id="IPR003591">
    <property type="entry name" value="Leu-rich_rpt_typical-subtyp"/>
</dbReference>
<evidence type="ECO:0000256" key="4">
    <source>
        <dbReference type="SAM" id="SignalP"/>
    </source>
</evidence>
<dbReference type="InterPro" id="IPR001611">
    <property type="entry name" value="Leu-rich_rpt"/>
</dbReference>
<dbReference type="PANTHER" id="PTHR45712:SF22">
    <property type="entry name" value="INSULIN-LIKE GROWTH FACTOR-BINDING PROTEIN COMPLEX ACID LABILE SUBUNIT"/>
    <property type="match status" value="1"/>
</dbReference>
<dbReference type="PROSITE" id="PS51450">
    <property type="entry name" value="LRR"/>
    <property type="match status" value="2"/>
</dbReference>
<dbReference type="SUPFAM" id="SSF52058">
    <property type="entry name" value="L domain-like"/>
    <property type="match status" value="1"/>
</dbReference>